<feature type="domain" description="Endonuclease/exonuclease/phosphatase" evidence="4">
    <location>
        <begin position="27"/>
        <end position="234"/>
    </location>
</feature>
<evidence type="ECO:0000256" key="3">
    <source>
        <dbReference type="SAM" id="SignalP"/>
    </source>
</evidence>
<evidence type="ECO:0000256" key="2">
    <source>
        <dbReference type="SAM" id="Phobius"/>
    </source>
</evidence>
<feature type="region of interest" description="Disordered" evidence="1">
    <location>
        <begin position="334"/>
        <end position="353"/>
    </location>
</feature>
<keyword evidence="2" id="KW-1133">Transmembrane helix</keyword>
<feature type="compositionally biased region" description="Polar residues" evidence="1">
    <location>
        <begin position="546"/>
        <end position="558"/>
    </location>
</feature>
<reference evidence="5 6" key="1">
    <citation type="journal article" date="2021" name="Genome Biol.">
        <title>AFLAP: assembly-free linkage analysis pipeline using k-mers from genome sequencing data.</title>
        <authorList>
            <person name="Fletcher K."/>
            <person name="Zhang L."/>
            <person name="Gil J."/>
            <person name="Han R."/>
            <person name="Cavanaugh K."/>
            <person name="Michelmore R."/>
        </authorList>
    </citation>
    <scope>NUCLEOTIDE SEQUENCE [LARGE SCALE GENOMIC DNA]</scope>
    <source>
        <strain evidence="5 6">SF5</strain>
    </source>
</reference>
<gene>
    <name evidence="5" type="ORF">CCR75_008166</name>
</gene>
<dbReference type="GeneID" id="94351891"/>
<dbReference type="Gene3D" id="3.60.10.10">
    <property type="entry name" value="Endonuclease/exonuclease/phosphatase"/>
    <property type="match status" value="1"/>
</dbReference>
<proteinExistence type="predicted"/>
<keyword evidence="2" id="KW-0472">Membrane</keyword>
<dbReference type="InterPro" id="IPR005135">
    <property type="entry name" value="Endo/exonuclease/phosphatase"/>
</dbReference>
<dbReference type="SUPFAM" id="SSF56219">
    <property type="entry name" value="DNase I-like"/>
    <property type="match status" value="1"/>
</dbReference>
<dbReference type="PANTHER" id="PTHR12121:SF36">
    <property type="entry name" value="ENDONUCLEASE_EXONUCLEASE_PHOSPHATASE DOMAIN-CONTAINING PROTEIN"/>
    <property type="match status" value="1"/>
</dbReference>
<feature type="region of interest" description="Disordered" evidence="1">
    <location>
        <begin position="546"/>
        <end position="566"/>
    </location>
</feature>
<dbReference type="OrthoDB" id="276515at2759"/>
<keyword evidence="2" id="KW-0812">Transmembrane</keyword>
<feature type="chain" id="PRO_5037560950" description="Endonuclease/exonuclease/phosphatase domain-containing protein" evidence="3">
    <location>
        <begin position="19"/>
        <end position="566"/>
    </location>
</feature>
<keyword evidence="3" id="KW-0732">Signal</keyword>
<feature type="signal peptide" evidence="3">
    <location>
        <begin position="1"/>
        <end position="18"/>
    </location>
</feature>
<dbReference type="InterPro" id="IPR036691">
    <property type="entry name" value="Endo/exonu/phosph_ase_sf"/>
</dbReference>
<comment type="caution">
    <text evidence="5">The sequence shown here is derived from an EMBL/GenBank/DDBJ whole genome shotgun (WGS) entry which is preliminary data.</text>
</comment>
<dbReference type="RefSeq" id="XP_067817497.1">
    <property type="nucleotide sequence ID" value="XM_067966220.1"/>
</dbReference>
<organism evidence="5 6">
    <name type="scientific">Bremia lactucae</name>
    <name type="common">Lettuce downy mildew</name>
    <dbReference type="NCBI Taxonomy" id="4779"/>
    <lineage>
        <taxon>Eukaryota</taxon>
        <taxon>Sar</taxon>
        <taxon>Stramenopiles</taxon>
        <taxon>Oomycota</taxon>
        <taxon>Peronosporomycetes</taxon>
        <taxon>Peronosporales</taxon>
        <taxon>Peronosporaceae</taxon>
        <taxon>Bremia</taxon>
    </lineage>
</organism>
<dbReference type="Proteomes" id="UP000294530">
    <property type="component" value="Unassembled WGS sequence"/>
</dbReference>
<protein>
    <recommendedName>
        <fullName evidence="4">Endonuclease/exonuclease/phosphatase domain-containing protein</fullName>
    </recommendedName>
</protein>
<name>A0A976FJK9_BRELC</name>
<evidence type="ECO:0000313" key="6">
    <source>
        <dbReference type="Proteomes" id="UP000294530"/>
    </source>
</evidence>
<dbReference type="PANTHER" id="PTHR12121">
    <property type="entry name" value="CARBON CATABOLITE REPRESSOR PROTEIN 4"/>
    <property type="match status" value="1"/>
</dbReference>
<sequence>MLQTRLLAATFLLVAVAGVDNVVVHLMSFNIHNLPALNNGNSTCSDWNGIRKDNVVNTIRTVAADFVGTQETSDAQKAYLDAQLAGNYSAIGESSGQLNGESSEWNAVYYRTDSWRVLKNGMFWLGPNPNAMSAAWGMTAYRTCVWGRFQHISGATICVLNTHYETLGNNEAQEKGSNIILEKIKTHCDASDKFVVLLGDFNALKSHSAMQILYANNYHDSSDEGTYCGDPLSATCSVKYDFTLYRAQSDDVCHIKSEISRINYNGCYSSDHAALIGSYCLQGSCCLNSSIASGFLVNNSKGGANANGTADLVGTVMASDFSLSKNWSEVSIPDKDMDNSGLGSTNSAGKLDRKSTNTLPDSILAINTSSGASDSFSSTVAVILGLLGSCVVVALVVLRRKQTKERKAHLQAPFDQNASCYYAGPMRVKTTNSMTALSPEHHEEEEASSPIPELAAIPLDPRMSTTSSISVSESEVLRHIYRCSEVRNSNSLALLSQQHMRYSTAMHDCIPEIEGSFHTPGRNNGMSPMSSYSFADSYDSALRLGNSHQDLNMSNGTASSSSSSVA</sequence>
<accession>A0A976FJK9</accession>
<dbReference type="InterPro" id="IPR050410">
    <property type="entry name" value="CCR4/nocturin_mRNA_transcr"/>
</dbReference>
<evidence type="ECO:0000259" key="4">
    <source>
        <dbReference type="Pfam" id="PF03372"/>
    </source>
</evidence>
<dbReference type="EMBL" id="SHOA02000013">
    <property type="protein sequence ID" value="TDH67998.1"/>
    <property type="molecule type" value="Genomic_DNA"/>
</dbReference>
<evidence type="ECO:0000256" key="1">
    <source>
        <dbReference type="SAM" id="MobiDB-lite"/>
    </source>
</evidence>
<dbReference type="GO" id="GO:0000175">
    <property type="term" value="F:3'-5'-RNA exonuclease activity"/>
    <property type="evidence" value="ECO:0007669"/>
    <property type="project" value="TreeGrafter"/>
</dbReference>
<dbReference type="KEGG" id="blac:94351891"/>
<evidence type="ECO:0000313" key="5">
    <source>
        <dbReference type="EMBL" id="TDH67998.1"/>
    </source>
</evidence>
<feature type="transmembrane region" description="Helical" evidence="2">
    <location>
        <begin position="376"/>
        <end position="398"/>
    </location>
</feature>
<dbReference type="AlphaFoldDB" id="A0A976FJK9"/>
<dbReference type="Pfam" id="PF03372">
    <property type="entry name" value="Exo_endo_phos"/>
    <property type="match status" value="1"/>
</dbReference>
<keyword evidence="6" id="KW-1185">Reference proteome</keyword>